<feature type="compositionally biased region" description="Polar residues" evidence="2">
    <location>
        <begin position="309"/>
        <end position="323"/>
    </location>
</feature>
<dbReference type="Proteomes" id="UP000007110">
    <property type="component" value="Unassembled WGS sequence"/>
</dbReference>
<evidence type="ECO:0000313" key="3">
    <source>
        <dbReference type="EnsemblMetazoa" id="XP_003728923"/>
    </source>
</evidence>
<dbReference type="RefSeq" id="XP_003728923.2">
    <property type="nucleotide sequence ID" value="XM_003728875.3"/>
</dbReference>
<evidence type="ECO:0008006" key="5">
    <source>
        <dbReference type="Google" id="ProtNLM"/>
    </source>
</evidence>
<dbReference type="Gene3D" id="3.20.80.10">
    <property type="entry name" value="Regulatory factor, effector binding domain"/>
    <property type="match status" value="1"/>
</dbReference>
<dbReference type="OMA" id="YQQMLRR"/>
<dbReference type="OrthoDB" id="6424451at2759"/>
<feature type="compositionally biased region" description="Low complexity" evidence="2">
    <location>
        <begin position="262"/>
        <end position="274"/>
    </location>
</feature>
<dbReference type="InParanoid" id="A0A7M7GIR5"/>
<keyword evidence="4" id="KW-1185">Reference proteome</keyword>
<name>A0A7M7GIR5_STRPU</name>
<dbReference type="Pfam" id="PF04832">
    <property type="entry name" value="SOUL"/>
    <property type="match status" value="1"/>
</dbReference>
<dbReference type="InterPro" id="IPR006917">
    <property type="entry name" value="SOUL_heme-bd"/>
</dbReference>
<evidence type="ECO:0000256" key="1">
    <source>
        <dbReference type="ARBA" id="ARBA00009817"/>
    </source>
</evidence>
<dbReference type="SUPFAM" id="SSF55136">
    <property type="entry name" value="Probable bacterial effector-binding domain"/>
    <property type="match status" value="1"/>
</dbReference>
<reference evidence="3" key="2">
    <citation type="submission" date="2021-01" db="UniProtKB">
        <authorList>
            <consortium name="EnsemblMetazoa"/>
        </authorList>
    </citation>
    <scope>IDENTIFICATION</scope>
</reference>
<dbReference type="AlphaFoldDB" id="A0A7M7GIR5"/>
<sequence>MSDQLSDDTPNNSAIASSARAELSRWYQQMLRRIYSRSEPVFHISSAPTNPNQAAKMMSIFKNMFNKLQMPGYELVKTYEKGYEERKYAPSRWVSTSLDLITAEEAAAVTTKERRGSFFKLFNYIQGENEGGHKIEMTAPVARQYIPGQGPACETKYTMSFFVPREFTENTPKPTAPDVFITDLPGMTVFVKKFGGNANDEKYMEEMKKFIPILEKDGHQVKDDVYYFAGYDSPFKLLNRRNEVWLVKDCEDDQHSHLVVPAGESGADAAGSASPDEDPSRSPEQMGEEQELSHLEVPEGAVGGADAAESTTASEDQTFSENPNEIGMN</sequence>
<evidence type="ECO:0000313" key="4">
    <source>
        <dbReference type="Proteomes" id="UP000007110"/>
    </source>
</evidence>
<proteinExistence type="inferred from homology"/>
<dbReference type="GO" id="GO:0020037">
    <property type="term" value="F:heme binding"/>
    <property type="evidence" value="ECO:0000318"/>
    <property type="project" value="GO_Central"/>
</dbReference>
<reference evidence="4" key="1">
    <citation type="submission" date="2015-02" db="EMBL/GenBank/DDBJ databases">
        <title>Genome sequencing for Strongylocentrotus purpuratus.</title>
        <authorList>
            <person name="Murali S."/>
            <person name="Liu Y."/>
            <person name="Vee V."/>
            <person name="English A."/>
            <person name="Wang M."/>
            <person name="Skinner E."/>
            <person name="Han Y."/>
            <person name="Muzny D.M."/>
            <person name="Worley K.C."/>
            <person name="Gibbs R.A."/>
        </authorList>
    </citation>
    <scope>NUCLEOTIDE SEQUENCE</scope>
</reference>
<evidence type="ECO:0000256" key="2">
    <source>
        <dbReference type="SAM" id="MobiDB-lite"/>
    </source>
</evidence>
<dbReference type="PANTHER" id="PTHR11220">
    <property type="entry name" value="HEME-BINDING PROTEIN-RELATED"/>
    <property type="match status" value="1"/>
</dbReference>
<dbReference type="InterPro" id="IPR011256">
    <property type="entry name" value="Reg_factor_effector_dom_sf"/>
</dbReference>
<dbReference type="PANTHER" id="PTHR11220:SF1">
    <property type="entry name" value="HEME-BINDING PROTEIN 2"/>
    <property type="match status" value="1"/>
</dbReference>
<dbReference type="GeneID" id="100887984"/>
<dbReference type="KEGG" id="spu:100887984"/>
<comment type="similarity">
    <text evidence="1">Belongs to the HEBP family.</text>
</comment>
<protein>
    <recommendedName>
        <fullName evidence="5">Heme-binding protein 2</fullName>
    </recommendedName>
</protein>
<accession>A0A7M7GIR5</accession>
<dbReference type="FunFam" id="3.20.80.10:FF:000002">
    <property type="entry name" value="Heme-binding protein 2"/>
    <property type="match status" value="1"/>
</dbReference>
<organism evidence="3 4">
    <name type="scientific">Strongylocentrotus purpuratus</name>
    <name type="common">Purple sea urchin</name>
    <dbReference type="NCBI Taxonomy" id="7668"/>
    <lineage>
        <taxon>Eukaryota</taxon>
        <taxon>Metazoa</taxon>
        <taxon>Echinodermata</taxon>
        <taxon>Eleutherozoa</taxon>
        <taxon>Echinozoa</taxon>
        <taxon>Echinoidea</taxon>
        <taxon>Euechinoidea</taxon>
        <taxon>Echinacea</taxon>
        <taxon>Camarodonta</taxon>
        <taxon>Echinidea</taxon>
        <taxon>Strongylocentrotidae</taxon>
        <taxon>Strongylocentrotus</taxon>
    </lineage>
</organism>
<feature type="region of interest" description="Disordered" evidence="2">
    <location>
        <begin position="262"/>
        <end position="329"/>
    </location>
</feature>
<dbReference type="EnsemblMetazoa" id="XM_003728875">
    <property type="protein sequence ID" value="XP_003728923"/>
    <property type="gene ID" value="LOC100887984"/>
</dbReference>